<reference evidence="3" key="1">
    <citation type="journal article" date="2012" name="Nat. Biotechnol.">
        <title>Reference genome sequence of the model plant Setaria.</title>
        <authorList>
            <person name="Bennetzen J.L."/>
            <person name="Schmutz J."/>
            <person name="Wang H."/>
            <person name="Percifield R."/>
            <person name="Hawkins J."/>
            <person name="Pontaroli A.C."/>
            <person name="Estep M."/>
            <person name="Feng L."/>
            <person name="Vaughn J.N."/>
            <person name="Grimwood J."/>
            <person name="Jenkins J."/>
            <person name="Barry K."/>
            <person name="Lindquist E."/>
            <person name="Hellsten U."/>
            <person name="Deshpande S."/>
            <person name="Wang X."/>
            <person name="Wu X."/>
            <person name="Mitros T."/>
            <person name="Triplett J."/>
            <person name="Yang X."/>
            <person name="Ye C.Y."/>
            <person name="Mauro-Herrera M."/>
            <person name="Wang L."/>
            <person name="Li P."/>
            <person name="Sharma M."/>
            <person name="Sharma R."/>
            <person name="Ronald P.C."/>
            <person name="Panaud O."/>
            <person name="Kellogg E.A."/>
            <person name="Brutnell T.P."/>
            <person name="Doust A.N."/>
            <person name="Tuskan G.A."/>
            <person name="Rokhsar D."/>
            <person name="Devos K.M."/>
        </authorList>
    </citation>
    <scope>NUCLEOTIDE SEQUENCE [LARGE SCALE GENOMIC DNA]</scope>
    <source>
        <strain evidence="3">cv. Yugu1</strain>
    </source>
</reference>
<keyword evidence="3" id="KW-1185">Reference proteome</keyword>
<dbReference type="Proteomes" id="UP000004995">
    <property type="component" value="Unassembled WGS sequence"/>
</dbReference>
<organism evidence="2 3">
    <name type="scientific">Setaria italica</name>
    <name type="common">Foxtail millet</name>
    <name type="synonym">Panicum italicum</name>
    <dbReference type="NCBI Taxonomy" id="4555"/>
    <lineage>
        <taxon>Eukaryota</taxon>
        <taxon>Viridiplantae</taxon>
        <taxon>Streptophyta</taxon>
        <taxon>Embryophyta</taxon>
        <taxon>Tracheophyta</taxon>
        <taxon>Spermatophyta</taxon>
        <taxon>Magnoliopsida</taxon>
        <taxon>Liliopsida</taxon>
        <taxon>Poales</taxon>
        <taxon>Poaceae</taxon>
        <taxon>PACMAD clade</taxon>
        <taxon>Panicoideae</taxon>
        <taxon>Panicodae</taxon>
        <taxon>Paniceae</taxon>
        <taxon>Cenchrinae</taxon>
        <taxon>Setaria</taxon>
    </lineage>
</organism>
<evidence type="ECO:0000313" key="3">
    <source>
        <dbReference type="Proteomes" id="UP000004995"/>
    </source>
</evidence>
<protein>
    <submittedName>
        <fullName evidence="2">Uncharacterized protein</fullName>
    </submittedName>
</protein>
<dbReference type="OMA" id="IRREWRM"/>
<dbReference type="eggNOG" id="ENOG502R3EG">
    <property type="taxonomic scope" value="Eukaryota"/>
</dbReference>
<feature type="compositionally biased region" description="Basic residues" evidence="1">
    <location>
        <begin position="43"/>
        <end position="52"/>
    </location>
</feature>
<evidence type="ECO:0000256" key="1">
    <source>
        <dbReference type="SAM" id="MobiDB-lite"/>
    </source>
</evidence>
<dbReference type="AlphaFoldDB" id="K3ZBX9"/>
<evidence type="ECO:0000313" key="2">
    <source>
        <dbReference type="EnsemblPlants" id="KQL17220"/>
    </source>
</evidence>
<dbReference type="InParanoid" id="K3ZBX9"/>
<dbReference type="EMBL" id="AGNK02002123">
    <property type="status" value="NOT_ANNOTATED_CDS"/>
    <property type="molecule type" value="Genomic_DNA"/>
</dbReference>
<dbReference type="FunCoup" id="K3ZBX9">
    <property type="interactions" value="150"/>
</dbReference>
<accession>K3ZBX9</accession>
<reference evidence="2" key="2">
    <citation type="submission" date="2018-08" db="UniProtKB">
        <authorList>
            <consortium name="EnsemblPlants"/>
        </authorList>
    </citation>
    <scope>IDENTIFICATION</scope>
    <source>
        <strain evidence="2">Yugu1</strain>
    </source>
</reference>
<feature type="compositionally biased region" description="Basic and acidic residues" evidence="1">
    <location>
        <begin position="100"/>
        <end position="117"/>
    </location>
</feature>
<feature type="compositionally biased region" description="Low complexity" evidence="1">
    <location>
        <begin position="118"/>
        <end position="134"/>
    </location>
</feature>
<feature type="region of interest" description="Disordered" evidence="1">
    <location>
        <begin position="41"/>
        <end position="139"/>
    </location>
</feature>
<proteinExistence type="predicted"/>
<dbReference type="EnsemblPlants" id="KQL17220">
    <property type="protein sequence ID" value="KQL17220"/>
    <property type="gene ID" value="SETIT_024052mg"/>
</dbReference>
<sequence>MAMSMMRSSGIGGTRTYRRYKGSLTTSSAKPLVPVIRREWRMRPSRASRKPQRLGSGRKEKARSACRARRWGGATVWKPWTSKNPSTEGAWRDLKRRRNARAETTRRKDAQAADARVRSAASLSRRKISSNSSSGKGGCAAAGAAAIRRAAEAAISWFDDSLNGGPRKMADLVAI</sequence>
<name>K3ZBX9_SETIT</name>
<dbReference type="Gramene" id="KQL17220">
    <property type="protein sequence ID" value="KQL17220"/>
    <property type="gene ID" value="SETIT_024052mg"/>
</dbReference>
<dbReference type="HOGENOM" id="CLU_1535128_0_0_1"/>